<sequence length="72" mass="8568">MNCPYFYDYDYYYYYDYGYDDDDLDIGGYRSARTTRKCQDFEGPDGLVRQLSKCKHHEEAPKLVELLTQGQA</sequence>
<protein>
    <submittedName>
        <fullName evidence="1">Uncharacterized protein</fullName>
    </submittedName>
</protein>
<comment type="caution">
    <text evidence="1">The sequence shown here is derived from an EMBL/GenBank/DDBJ whole genome shotgun (WGS) entry which is preliminary data.</text>
</comment>
<reference evidence="1 2" key="1">
    <citation type="submission" date="2013-11" db="EMBL/GenBank/DDBJ databases">
        <title>The Genome Sequence of Phytophthora parasitica P1976.</title>
        <authorList>
            <consortium name="The Broad Institute Genomics Platform"/>
            <person name="Russ C."/>
            <person name="Tyler B."/>
            <person name="Panabieres F."/>
            <person name="Shan W."/>
            <person name="Tripathy S."/>
            <person name="Grunwald N."/>
            <person name="Machado M."/>
            <person name="Johnson C.S."/>
            <person name="Walker B."/>
            <person name="Young S."/>
            <person name="Zeng Q."/>
            <person name="Gargeya S."/>
            <person name="Fitzgerald M."/>
            <person name="Haas B."/>
            <person name="Abouelleil A."/>
            <person name="Allen A.W."/>
            <person name="Alvarado L."/>
            <person name="Arachchi H.M."/>
            <person name="Berlin A.M."/>
            <person name="Chapman S.B."/>
            <person name="Gainer-Dewar J."/>
            <person name="Goldberg J."/>
            <person name="Griggs A."/>
            <person name="Gujja S."/>
            <person name="Hansen M."/>
            <person name="Howarth C."/>
            <person name="Imamovic A."/>
            <person name="Ireland A."/>
            <person name="Larimer J."/>
            <person name="McCowan C."/>
            <person name="Murphy C."/>
            <person name="Pearson M."/>
            <person name="Poon T.W."/>
            <person name="Priest M."/>
            <person name="Roberts A."/>
            <person name="Saif S."/>
            <person name="Shea T."/>
            <person name="Sisk P."/>
            <person name="Sykes S."/>
            <person name="Wortman J."/>
            <person name="Nusbaum C."/>
            <person name="Birren B."/>
        </authorList>
    </citation>
    <scope>NUCLEOTIDE SEQUENCE [LARGE SCALE GENOMIC DNA]</scope>
    <source>
        <strain evidence="1 2">P1976</strain>
    </source>
</reference>
<gene>
    <name evidence="1" type="ORF">F444_22782</name>
</gene>
<accession>A0A080YWS4</accession>
<evidence type="ECO:0000313" key="2">
    <source>
        <dbReference type="Proteomes" id="UP000028582"/>
    </source>
</evidence>
<evidence type="ECO:0000313" key="1">
    <source>
        <dbReference type="EMBL" id="ETO58835.1"/>
    </source>
</evidence>
<organism evidence="1 2">
    <name type="scientific">Phytophthora nicotianae P1976</name>
    <dbReference type="NCBI Taxonomy" id="1317066"/>
    <lineage>
        <taxon>Eukaryota</taxon>
        <taxon>Sar</taxon>
        <taxon>Stramenopiles</taxon>
        <taxon>Oomycota</taxon>
        <taxon>Peronosporomycetes</taxon>
        <taxon>Peronosporales</taxon>
        <taxon>Peronosporaceae</taxon>
        <taxon>Phytophthora</taxon>
    </lineage>
</organism>
<dbReference type="Proteomes" id="UP000028582">
    <property type="component" value="Unassembled WGS sequence"/>
</dbReference>
<proteinExistence type="predicted"/>
<dbReference type="AlphaFoldDB" id="A0A080YWS4"/>
<name>A0A080YWS4_PHYNI</name>
<dbReference type="EMBL" id="ANJA01004708">
    <property type="protein sequence ID" value="ETO58835.1"/>
    <property type="molecule type" value="Genomic_DNA"/>
</dbReference>